<name>A0ABD5X3J9_9EURY</name>
<dbReference type="InterPro" id="IPR000192">
    <property type="entry name" value="Aminotrans_V_dom"/>
</dbReference>
<dbReference type="SUPFAM" id="SSF53383">
    <property type="entry name" value="PLP-dependent transferases"/>
    <property type="match status" value="1"/>
</dbReference>
<reference evidence="3 4" key="1">
    <citation type="journal article" date="2014" name="Int. J. Syst. Evol. Microbiol.">
        <title>Complete genome sequence of Corynebacterium casei LMG S-19264T (=DSM 44701T), isolated from a smear-ripened cheese.</title>
        <authorList>
            <consortium name="US DOE Joint Genome Institute (JGI-PGF)"/>
            <person name="Walter F."/>
            <person name="Albersmeier A."/>
            <person name="Kalinowski J."/>
            <person name="Ruckert C."/>
        </authorList>
    </citation>
    <scope>NUCLEOTIDE SEQUENCE [LARGE SCALE GENOMIC DNA]</scope>
    <source>
        <strain evidence="3 4">CGMCC 4.7215</strain>
    </source>
</reference>
<dbReference type="Proteomes" id="UP001596414">
    <property type="component" value="Unassembled WGS sequence"/>
</dbReference>
<dbReference type="InterPro" id="IPR015422">
    <property type="entry name" value="PyrdxlP-dep_Trfase_small"/>
</dbReference>
<dbReference type="InterPro" id="IPR015424">
    <property type="entry name" value="PyrdxlP-dep_Trfase"/>
</dbReference>
<dbReference type="Pfam" id="PF00266">
    <property type="entry name" value="Aminotran_5"/>
    <property type="match status" value="1"/>
</dbReference>
<dbReference type="EMBL" id="JBHSZQ010000001">
    <property type="protein sequence ID" value="MFC7124461.1"/>
    <property type="molecule type" value="Genomic_DNA"/>
</dbReference>
<evidence type="ECO:0000259" key="2">
    <source>
        <dbReference type="Pfam" id="PF00266"/>
    </source>
</evidence>
<feature type="domain" description="Aminotransferase class V" evidence="2">
    <location>
        <begin position="35"/>
        <end position="375"/>
    </location>
</feature>
<gene>
    <name evidence="3" type="ORF">ACFQJ7_00175</name>
</gene>
<sequence length="383" mass="41223">MARKESDEPAQPTTLSELRAVTPALSDGHYFNFGAHGPSPRPVVEAAEAAHHAHEYEAPIHDDPYGMAGHEAEKTQERIAAFVGASPDEIALTESTTASVNAIAGAIDWGPGDVVVRTDIEHPAGILPWRRLKRNGVEVRVVETKRGRLDREAYIEAVSDAKLVCFSALTWTHGTVLPVRELVDIAHDAGALVLVDAVQVPGQLPLDVTEWGADAVAAAGHKWLLGLWGSGFMYVDSDVADRFHPRSVGYRSVTEPTGDGFEFAAGAQRFEVSTTNTAPNAALREAIGIIDTIGIDRITQRVKQLATQLADSVPEKRLYSPKSPESGLVTIDVDDPEATVARLAKENIIVRSLPEPNGIRASVHAVNTPSDIEALVDALRSEW</sequence>
<proteinExistence type="predicted"/>
<dbReference type="InterPro" id="IPR015421">
    <property type="entry name" value="PyrdxlP-dep_Trfase_major"/>
</dbReference>
<keyword evidence="3" id="KW-0808">Transferase</keyword>
<dbReference type="GO" id="GO:0008483">
    <property type="term" value="F:transaminase activity"/>
    <property type="evidence" value="ECO:0007669"/>
    <property type="project" value="UniProtKB-KW"/>
</dbReference>
<keyword evidence="3" id="KW-0032">Aminotransferase</keyword>
<organism evidence="3 4">
    <name type="scientific">Halovenus rubra</name>
    <dbReference type="NCBI Taxonomy" id="869890"/>
    <lineage>
        <taxon>Archaea</taxon>
        <taxon>Methanobacteriati</taxon>
        <taxon>Methanobacteriota</taxon>
        <taxon>Stenosarchaea group</taxon>
        <taxon>Halobacteria</taxon>
        <taxon>Halobacteriales</taxon>
        <taxon>Haloarculaceae</taxon>
        <taxon>Halovenus</taxon>
    </lineage>
</organism>
<keyword evidence="1" id="KW-0663">Pyridoxal phosphate</keyword>
<accession>A0ABD5X3J9</accession>
<protein>
    <submittedName>
        <fullName evidence="3">Aminotransferase class V-fold PLP-dependent enzyme</fullName>
    </submittedName>
</protein>
<dbReference type="Gene3D" id="3.90.1150.10">
    <property type="entry name" value="Aspartate Aminotransferase, domain 1"/>
    <property type="match status" value="1"/>
</dbReference>
<evidence type="ECO:0000313" key="4">
    <source>
        <dbReference type="Proteomes" id="UP001596414"/>
    </source>
</evidence>
<dbReference type="RefSeq" id="WP_267637821.1">
    <property type="nucleotide sequence ID" value="NZ_JAODIY010000010.1"/>
</dbReference>
<evidence type="ECO:0000313" key="3">
    <source>
        <dbReference type="EMBL" id="MFC7124461.1"/>
    </source>
</evidence>
<comment type="caution">
    <text evidence="3">The sequence shown here is derived from an EMBL/GenBank/DDBJ whole genome shotgun (WGS) entry which is preliminary data.</text>
</comment>
<dbReference type="AlphaFoldDB" id="A0ABD5X3J9"/>
<dbReference type="PANTHER" id="PTHR43586:SF8">
    <property type="entry name" value="CYSTEINE DESULFURASE 1, CHLOROPLASTIC"/>
    <property type="match status" value="1"/>
</dbReference>
<dbReference type="PANTHER" id="PTHR43586">
    <property type="entry name" value="CYSTEINE DESULFURASE"/>
    <property type="match status" value="1"/>
</dbReference>
<evidence type="ECO:0000256" key="1">
    <source>
        <dbReference type="ARBA" id="ARBA00022898"/>
    </source>
</evidence>
<dbReference type="Gene3D" id="3.40.640.10">
    <property type="entry name" value="Type I PLP-dependent aspartate aminotransferase-like (Major domain)"/>
    <property type="match status" value="1"/>
</dbReference>